<sequence>MLSYKSEKQKTATLMQLSADAVVGASLSRDVLILRAFLNPKQQKTRRISATGLTYMDVLMSIRIMDECC</sequence>
<reference evidence="1" key="1">
    <citation type="submission" date="2019-10" db="EMBL/GenBank/DDBJ databases">
        <authorList>
            <person name="Paulsen S."/>
        </authorList>
    </citation>
    <scope>NUCLEOTIDE SEQUENCE</scope>
    <source>
        <strain evidence="1">S4498</strain>
    </source>
</reference>
<accession>A0A8T6YKG7</accession>
<dbReference type="RefSeq" id="WP_128728048.1">
    <property type="nucleotide sequence ID" value="NZ_PNCO02000001.1"/>
</dbReference>
<comment type="caution">
    <text evidence="1">The sequence shown here is derived from an EMBL/GenBank/DDBJ whole genome shotgun (WGS) entry which is preliminary data.</text>
</comment>
<dbReference type="AlphaFoldDB" id="A0A8T6YKG7"/>
<organism evidence="1 2">
    <name type="scientific">Pseudoalteromonas galatheae</name>
    <dbReference type="NCBI Taxonomy" id="579562"/>
    <lineage>
        <taxon>Bacteria</taxon>
        <taxon>Pseudomonadati</taxon>
        <taxon>Pseudomonadota</taxon>
        <taxon>Gammaproteobacteria</taxon>
        <taxon>Alteromonadales</taxon>
        <taxon>Pseudoalteromonadaceae</taxon>
        <taxon>Pseudoalteromonas</taxon>
    </lineage>
</organism>
<gene>
    <name evidence="1" type="ORF">CWC29_003730</name>
</gene>
<proteinExistence type="predicted"/>
<evidence type="ECO:0000313" key="2">
    <source>
        <dbReference type="Proteomes" id="UP000307537"/>
    </source>
</evidence>
<dbReference type="Proteomes" id="UP000307537">
    <property type="component" value="Unassembled WGS sequence"/>
</dbReference>
<name>A0A8T6YKG7_9GAMM</name>
<keyword evidence="2" id="KW-1185">Reference proteome</keyword>
<evidence type="ECO:0000313" key="1">
    <source>
        <dbReference type="EMBL" id="NKC17953.1"/>
    </source>
</evidence>
<dbReference type="EMBL" id="PNCO02000001">
    <property type="protein sequence ID" value="NKC17953.1"/>
    <property type="molecule type" value="Genomic_DNA"/>
</dbReference>
<protein>
    <submittedName>
        <fullName evidence="1">Uncharacterized protein</fullName>
    </submittedName>
</protein>